<dbReference type="FunFam" id="3.40.50.620:FF:000003">
    <property type="entry name" value="Leucine--tRNA ligase"/>
    <property type="match status" value="1"/>
</dbReference>
<dbReference type="InterPro" id="IPR002302">
    <property type="entry name" value="Leu-tRNA-ligase"/>
</dbReference>
<feature type="domain" description="Aminoacyl-tRNA synthetase class Ia" evidence="11">
    <location>
        <begin position="419"/>
        <end position="573"/>
    </location>
</feature>
<dbReference type="SUPFAM" id="SSF47323">
    <property type="entry name" value="Anticodon-binding domain of a subclass of class I aminoacyl-tRNA synthetases"/>
    <property type="match status" value="1"/>
</dbReference>
<dbReference type="NCBIfam" id="TIGR00396">
    <property type="entry name" value="leuS_bact"/>
    <property type="match status" value="1"/>
</dbReference>
<evidence type="ECO:0000256" key="7">
    <source>
        <dbReference type="ARBA" id="ARBA00023146"/>
    </source>
</evidence>
<dbReference type="FunFam" id="3.10.20.590:FF:000001">
    <property type="entry name" value="Leucine--tRNA ligase"/>
    <property type="match status" value="1"/>
</dbReference>
<evidence type="ECO:0000313" key="16">
    <source>
        <dbReference type="Proteomes" id="UP000630923"/>
    </source>
</evidence>
<dbReference type="Pfam" id="PF13603">
    <property type="entry name" value="tRNA-synt_1_2"/>
    <property type="match status" value="1"/>
</dbReference>
<dbReference type="Pfam" id="PF09334">
    <property type="entry name" value="tRNA-synt_1g"/>
    <property type="match status" value="1"/>
</dbReference>
<dbReference type="EMBL" id="BNCI01000001">
    <property type="protein sequence ID" value="GHF15306.1"/>
    <property type="molecule type" value="Genomic_DNA"/>
</dbReference>
<feature type="short sequence motif" description="'HIGH' region" evidence="9">
    <location>
        <begin position="41"/>
        <end position="51"/>
    </location>
</feature>
<dbReference type="PANTHER" id="PTHR43740:SF2">
    <property type="entry name" value="LEUCINE--TRNA LIGASE, MITOCHONDRIAL"/>
    <property type="match status" value="1"/>
</dbReference>
<dbReference type="PANTHER" id="PTHR43740">
    <property type="entry name" value="LEUCYL-TRNA SYNTHETASE"/>
    <property type="match status" value="1"/>
</dbReference>
<dbReference type="Pfam" id="PF08264">
    <property type="entry name" value="Anticodon_1"/>
    <property type="match status" value="1"/>
</dbReference>
<name>A0A919ALZ1_9PROT</name>
<dbReference type="GO" id="GO:0005829">
    <property type="term" value="C:cytosol"/>
    <property type="evidence" value="ECO:0007669"/>
    <property type="project" value="TreeGrafter"/>
</dbReference>
<dbReference type="GO" id="GO:0005524">
    <property type="term" value="F:ATP binding"/>
    <property type="evidence" value="ECO:0007669"/>
    <property type="project" value="UniProtKB-UniRule"/>
</dbReference>
<reference evidence="15" key="1">
    <citation type="journal article" date="2014" name="Int. J. Syst. Evol. Microbiol.">
        <title>Complete genome sequence of Corynebacterium casei LMG S-19264T (=DSM 44701T), isolated from a smear-ripened cheese.</title>
        <authorList>
            <consortium name="US DOE Joint Genome Institute (JGI-PGF)"/>
            <person name="Walter F."/>
            <person name="Albersmeier A."/>
            <person name="Kalinowski J."/>
            <person name="Ruckert C."/>
        </authorList>
    </citation>
    <scope>NUCLEOTIDE SEQUENCE</scope>
    <source>
        <strain evidence="15">KCTC 42590</strain>
    </source>
</reference>
<dbReference type="InterPro" id="IPR009008">
    <property type="entry name" value="Val/Leu/Ile-tRNA-synth_edit"/>
</dbReference>
<dbReference type="Pfam" id="PF00133">
    <property type="entry name" value="tRNA-synt_1"/>
    <property type="match status" value="2"/>
</dbReference>
<dbReference type="CDD" id="cd00812">
    <property type="entry name" value="LeuRS_core"/>
    <property type="match status" value="1"/>
</dbReference>
<dbReference type="InterPro" id="IPR013155">
    <property type="entry name" value="M/V/L/I-tRNA-synth_anticd-bd"/>
</dbReference>
<proteinExistence type="inferred from homology"/>
<evidence type="ECO:0000256" key="2">
    <source>
        <dbReference type="ARBA" id="ARBA00022490"/>
    </source>
</evidence>
<keyword evidence="5 9" id="KW-0067">ATP-binding</keyword>
<keyword evidence="4 9" id="KW-0547">Nucleotide-binding</keyword>
<evidence type="ECO:0000259" key="11">
    <source>
        <dbReference type="Pfam" id="PF00133"/>
    </source>
</evidence>
<dbReference type="GO" id="GO:0004823">
    <property type="term" value="F:leucine-tRNA ligase activity"/>
    <property type="evidence" value="ECO:0007669"/>
    <property type="project" value="UniProtKB-UniRule"/>
</dbReference>
<dbReference type="Gene3D" id="3.10.20.590">
    <property type="match status" value="1"/>
</dbReference>
<feature type="short sequence motif" description="'KMSKS' region" evidence="9">
    <location>
        <begin position="614"/>
        <end position="618"/>
    </location>
</feature>
<organism evidence="15 16">
    <name type="scientific">Kordiimonas sediminis</name>
    <dbReference type="NCBI Taxonomy" id="1735581"/>
    <lineage>
        <taxon>Bacteria</taxon>
        <taxon>Pseudomonadati</taxon>
        <taxon>Pseudomonadota</taxon>
        <taxon>Alphaproteobacteria</taxon>
        <taxon>Kordiimonadales</taxon>
        <taxon>Kordiimonadaceae</taxon>
        <taxon>Kordiimonas</taxon>
    </lineage>
</organism>
<feature type="domain" description="Methionyl/Valyl/Leucyl/Isoleucyl-tRNA synthetase anticodon-binding" evidence="12">
    <location>
        <begin position="699"/>
        <end position="819"/>
    </location>
</feature>
<dbReference type="Gene3D" id="2.20.28.290">
    <property type="match status" value="1"/>
</dbReference>
<dbReference type="InterPro" id="IPR015413">
    <property type="entry name" value="Methionyl/Leucyl_tRNA_Synth"/>
</dbReference>
<dbReference type="FunFam" id="3.40.50.620:FF:000100">
    <property type="entry name" value="probable leucine--tRNA ligase, mitochondrial"/>
    <property type="match status" value="1"/>
</dbReference>
<dbReference type="FunFam" id="1.10.730.10:FF:000011">
    <property type="entry name" value="Leucine--tRNA ligase chloroplastic/mitochondrial"/>
    <property type="match status" value="1"/>
</dbReference>
<dbReference type="RefSeq" id="WP_191250139.1">
    <property type="nucleotide sequence ID" value="NZ_BNCI01000001.1"/>
</dbReference>
<evidence type="ECO:0000256" key="10">
    <source>
        <dbReference type="RuleBase" id="RU363035"/>
    </source>
</evidence>
<dbReference type="PROSITE" id="PS00178">
    <property type="entry name" value="AA_TRNA_LIGASE_I"/>
    <property type="match status" value="1"/>
</dbReference>
<evidence type="ECO:0000256" key="6">
    <source>
        <dbReference type="ARBA" id="ARBA00022917"/>
    </source>
</evidence>
<dbReference type="PRINTS" id="PR00985">
    <property type="entry name" value="TRNASYNTHLEU"/>
</dbReference>
<comment type="caution">
    <text evidence="15">The sequence shown here is derived from an EMBL/GenBank/DDBJ whole genome shotgun (WGS) entry which is preliminary data.</text>
</comment>
<dbReference type="InterPro" id="IPR002300">
    <property type="entry name" value="aa-tRNA-synth_Ia"/>
</dbReference>
<keyword evidence="16" id="KW-1185">Reference proteome</keyword>
<dbReference type="InterPro" id="IPR009080">
    <property type="entry name" value="tRNAsynth_Ia_anticodon-bd"/>
</dbReference>
<keyword evidence="2 9" id="KW-0963">Cytoplasm</keyword>
<evidence type="ECO:0000313" key="15">
    <source>
        <dbReference type="EMBL" id="GHF15306.1"/>
    </source>
</evidence>
<keyword evidence="3 9" id="KW-0436">Ligase</keyword>
<dbReference type="Proteomes" id="UP000630923">
    <property type="component" value="Unassembled WGS sequence"/>
</dbReference>
<feature type="binding site" evidence="9">
    <location>
        <position position="617"/>
    </location>
    <ligand>
        <name>ATP</name>
        <dbReference type="ChEBI" id="CHEBI:30616"/>
    </ligand>
</feature>
<dbReference type="InterPro" id="IPR014729">
    <property type="entry name" value="Rossmann-like_a/b/a_fold"/>
</dbReference>
<dbReference type="AlphaFoldDB" id="A0A919ALZ1"/>
<protein>
    <recommendedName>
        <fullName evidence="9">Leucine--tRNA ligase</fullName>
        <ecNumber evidence="9">6.1.1.4</ecNumber>
    </recommendedName>
    <alternativeName>
        <fullName evidence="9">Leucyl-tRNA synthetase</fullName>
        <shortName evidence="9">LeuRS</shortName>
    </alternativeName>
</protein>
<keyword evidence="6 9" id="KW-0648">Protein biosynthesis</keyword>
<evidence type="ECO:0000256" key="4">
    <source>
        <dbReference type="ARBA" id="ARBA00022741"/>
    </source>
</evidence>
<dbReference type="HAMAP" id="MF_00049_B">
    <property type="entry name" value="Leu_tRNA_synth_B"/>
    <property type="match status" value="1"/>
</dbReference>
<feature type="domain" description="Aminoacyl-tRNA synthetase class Ia" evidence="11">
    <location>
        <begin position="610"/>
        <end position="652"/>
    </location>
</feature>
<dbReference type="GO" id="GO:0006429">
    <property type="term" value="P:leucyl-tRNA aminoacylation"/>
    <property type="evidence" value="ECO:0007669"/>
    <property type="project" value="UniProtKB-UniRule"/>
</dbReference>
<feature type="domain" description="Leucyl-tRNA synthetase editing" evidence="14">
    <location>
        <begin position="220"/>
        <end position="405"/>
    </location>
</feature>
<feature type="domain" description="Methionyl/Leucyl tRNA synthetase" evidence="13">
    <location>
        <begin position="36"/>
        <end position="174"/>
    </location>
</feature>
<dbReference type="EC" id="6.1.1.4" evidence="9"/>
<reference evidence="15" key="2">
    <citation type="submission" date="2020-09" db="EMBL/GenBank/DDBJ databases">
        <authorList>
            <person name="Sun Q."/>
            <person name="Kim S."/>
        </authorList>
    </citation>
    <scope>NUCLEOTIDE SEQUENCE</scope>
    <source>
        <strain evidence="15">KCTC 42590</strain>
    </source>
</reference>
<comment type="subcellular location">
    <subcellularLocation>
        <location evidence="9">Cytoplasm</location>
    </subcellularLocation>
</comment>
<comment type="similarity">
    <text evidence="1 9 10">Belongs to the class-I aminoacyl-tRNA synthetase family.</text>
</comment>
<dbReference type="InterPro" id="IPR001412">
    <property type="entry name" value="aa-tRNA-synth_I_CS"/>
</dbReference>
<dbReference type="InterPro" id="IPR025709">
    <property type="entry name" value="Leu_tRNA-synth_edit"/>
</dbReference>
<dbReference type="Gene3D" id="3.40.50.620">
    <property type="entry name" value="HUPs"/>
    <property type="match status" value="2"/>
</dbReference>
<keyword evidence="7 9" id="KW-0030">Aminoacyl-tRNA synthetase</keyword>
<evidence type="ECO:0000256" key="5">
    <source>
        <dbReference type="ARBA" id="ARBA00022840"/>
    </source>
</evidence>
<evidence type="ECO:0000259" key="14">
    <source>
        <dbReference type="Pfam" id="PF13603"/>
    </source>
</evidence>
<evidence type="ECO:0000256" key="1">
    <source>
        <dbReference type="ARBA" id="ARBA00005594"/>
    </source>
</evidence>
<dbReference type="SUPFAM" id="SSF52374">
    <property type="entry name" value="Nucleotidylyl transferase"/>
    <property type="match status" value="1"/>
</dbReference>
<evidence type="ECO:0000256" key="9">
    <source>
        <dbReference type="HAMAP-Rule" id="MF_00049"/>
    </source>
</evidence>
<accession>A0A919ALZ1</accession>
<evidence type="ECO:0000256" key="3">
    <source>
        <dbReference type="ARBA" id="ARBA00022598"/>
    </source>
</evidence>
<evidence type="ECO:0000259" key="12">
    <source>
        <dbReference type="Pfam" id="PF08264"/>
    </source>
</evidence>
<sequence>MSRYNAKATEAKWQKVWQETEVFKTDVSSDKPKYYVLEMFPYPSGRVHMGHVRNYTMGDVVARFRKARGYEVLHPMGWDAFGMPAENAAMERKTHPADWTYDNIANMRDQLKQVGLAVDWSREIATCDPEYYGQEQRIFLEFLKAGLIYRRESWVNWDPVDNTVLANEQVIDGCGWRSGAKVERRKLSQWFLRITDFAEDLLEGLKDLDRWPDKVRLMQENWIGRSEGLKIDFSITDSYDILTVYTTRPDTLYGASFCAIAADHPLAQKLAEDNPELAAFCEECREMGTTEEAIEKAEKKGFNTGLTVDHPLDPNWKLPVFVANFVLMDYGTGAVFACPAHDQRDLDFARKYDLPVRVVVVPDGEDAATFSVENEAYTGPGKIANSDFMTGMTTDAALAAILDRAEEDGWGERTVNYRLRDWGVSRQRYWGTPIPIIHCDDCGVVPVPVDQLPVKLPEDVSFEKPGNPLDHHPEWKHVNCPSCGKPARRETDTMDTFVDSSWYFLRFCSPNHDEPFEKDVVNDWLPVNQYIGGIEHAILHLLYSRFFTRALNKIGMTNFKEPFEGLFTQGMVNHVTYKDSDGQWVFPELVRTREDGTMFRGDSGLEVTEGRVEKMSKSKKNVVDPDDIIDQYGADTARWFMLSDSPPERDLLWTESGIEGAWRFNQRVYRLVTGNAHRLADELGAAIPSEISDSALALRKATHKTIKGVTSDIENLHFNKAVARLYEFANAISADLEGPGTEEVLREALETLVLMVAPMMPHLAEELWRELGYDTLVARTKWPAFDEALTVDNTVKMAVQVNGKVRDTIEVAKDLDKDAIEALAKASEKVQKFLEDKTIRKVIVVPGRIVNIVVG</sequence>
<comment type="catalytic activity">
    <reaction evidence="8 9">
        <text>tRNA(Leu) + L-leucine + ATP = L-leucyl-tRNA(Leu) + AMP + diphosphate</text>
        <dbReference type="Rhea" id="RHEA:11688"/>
        <dbReference type="Rhea" id="RHEA-COMP:9613"/>
        <dbReference type="Rhea" id="RHEA-COMP:9622"/>
        <dbReference type="ChEBI" id="CHEBI:30616"/>
        <dbReference type="ChEBI" id="CHEBI:33019"/>
        <dbReference type="ChEBI" id="CHEBI:57427"/>
        <dbReference type="ChEBI" id="CHEBI:78442"/>
        <dbReference type="ChEBI" id="CHEBI:78494"/>
        <dbReference type="ChEBI" id="CHEBI:456215"/>
        <dbReference type="EC" id="6.1.1.4"/>
    </reaction>
</comment>
<dbReference type="Gene3D" id="1.10.730.10">
    <property type="entry name" value="Isoleucyl-tRNA Synthetase, Domain 1"/>
    <property type="match status" value="1"/>
</dbReference>
<evidence type="ECO:0000256" key="8">
    <source>
        <dbReference type="ARBA" id="ARBA00047469"/>
    </source>
</evidence>
<dbReference type="CDD" id="cd07958">
    <property type="entry name" value="Anticodon_Ia_Leu_BEm"/>
    <property type="match status" value="1"/>
</dbReference>
<dbReference type="GO" id="GO:0002161">
    <property type="term" value="F:aminoacyl-tRNA deacylase activity"/>
    <property type="evidence" value="ECO:0007669"/>
    <property type="project" value="InterPro"/>
</dbReference>
<evidence type="ECO:0000259" key="13">
    <source>
        <dbReference type="Pfam" id="PF09334"/>
    </source>
</evidence>
<dbReference type="SUPFAM" id="SSF50677">
    <property type="entry name" value="ValRS/IleRS/LeuRS editing domain"/>
    <property type="match status" value="1"/>
</dbReference>
<gene>
    <name evidence="9 15" type="primary">leuS</name>
    <name evidence="15" type="ORF">GCM10017044_06810</name>
</gene>